<dbReference type="PROSITE" id="PS00036">
    <property type="entry name" value="BZIP_BASIC"/>
    <property type="match status" value="1"/>
</dbReference>
<dbReference type="SUPFAM" id="SSF57959">
    <property type="entry name" value="Leucine zipper domain"/>
    <property type="match status" value="1"/>
</dbReference>
<keyword evidence="6" id="KW-0539">Nucleus</keyword>
<evidence type="ECO:0000259" key="9">
    <source>
        <dbReference type="PROSITE" id="PS50217"/>
    </source>
</evidence>
<name>A0A5N6R7B8_9ROSI</name>
<dbReference type="InterPro" id="IPR046347">
    <property type="entry name" value="bZIP_sf"/>
</dbReference>
<keyword evidence="5" id="KW-0804">Transcription</keyword>
<evidence type="ECO:0000256" key="6">
    <source>
        <dbReference type="ARBA" id="ARBA00023242"/>
    </source>
</evidence>
<organism evidence="10 11">
    <name type="scientific">Carpinus fangiana</name>
    <dbReference type="NCBI Taxonomy" id="176857"/>
    <lineage>
        <taxon>Eukaryota</taxon>
        <taxon>Viridiplantae</taxon>
        <taxon>Streptophyta</taxon>
        <taxon>Embryophyta</taxon>
        <taxon>Tracheophyta</taxon>
        <taxon>Spermatophyta</taxon>
        <taxon>Magnoliopsida</taxon>
        <taxon>eudicotyledons</taxon>
        <taxon>Gunneridae</taxon>
        <taxon>Pentapetalae</taxon>
        <taxon>rosids</taxon>
        <taxon>fabids</taxon>
        <taxon>Fagales</taxon>
        <taxon>Betulaceae</taxon>
        <taxon>Carpinus</taxon>
    </lineage>
</organism>
<evidence type="ECO:0000313" key="10">
    <source>
        <dbReference type="EMBL" id="KAE8056551.1"/>
    </source>
</evidence>
<keyword evidence="7" id="KW-0175">Coiled coil</keyword>
<proteinExistence type="inferred from homology"/>
<dbReference type="InterPro" id="IPR004827">
    <property type="entry name" value="bZIP"/>
</dbReference>
<accession>A0A5N6R7B8</accession>
<dbReference type="PROSITE" id="PS50217">
    <property type="entry name" value="BZIP"/>
    <property type="match status" value="1"/>
</dbReference>
<dbReference type="GO" id="GO:0046983">
    <property type="term" value="F:protein dimerization activity"/>
    <property type="evidence" value="ECO:0007669"/>
    <property type="project" value="UniProtKB-ARBA"/>
</dbReference>
<feature type="compositionally biased region" description="Polar residues" evidence="8">
    <location>
        <begin position="170"/>
        <end position="180"/>
    </location>
</feature>
<gene>
    <name evidence="10" type="ORF">FH972_013319</name>
</gene>
<evidence type="ECO:0000256" key="3">
    <source>
        <dbReference type="ARBA" id="ARBA00023015"/>
    </source>
</evidence>
<evidence type="ECO:0000256" key="8">
    <source>
        <dbReference type="SAM" id="MobiDB-lite"/>
    </source>
</evidence>
<evidence type="ECO:0000256" key="4">
    <source>
        <dbReference type="ARBA" id="ARBA00023125"/>
    </source>
</evidence>
<reference evidence="10 11" key="1">
    <citation type="submission" date="2019-06" db="EMBL/GenBank/DDBJ databases">
        <title>A chromosomal-level reference genome of Carpinus fangiana (Coryloideae, Betulaceae).</title>
        <authorList>
            <person name="Yang X."/>
            <person name="Wang Z."/>
            <person name="Zhang L."/>
            <person name="Hao G."/>
            <person name="Liu J."/>
            <person name="Yang Y."/>
        </authorList>
    </citation>
    <scope>NUCLEOTIDE SEQUENCE [LARGE SCALE GENOMIC DNA]</scope>
    <source>
        <strain evidence="10">Cfa_2016G</strain>
        <tissue evidence="10">Leaf</tissue>
    </source>
</reference>
<keyword evidence="4" id="KW-0238">DNA-binding</keyword>
<feature type="coiled-coil region" evidence="7">
    <location>
        <begin position="214"/>
        <end position="248"/>
    </location>
</feature>
<dbReference type="Proteomes" id="UP000327013">
    <property type="component" value="Chromosome 5"/>
</dbReference>
<dbReference type="Gene3D" id="1.20.5.170">
    <property type="match status" value="1"/>
</dbReference>
<dbReference type="GO" id="GO:0003677">
    <property type="term" value="F:DNA binding"/>
    <property type="evidence" value="ECO:0007669"/>
    <property type="project" value="UniProtKB-KW"/>
</dbReference>
<dbReference type="OrthoDB" id="1299653at2759"/>
<keyword evidence="3" id="KW-0805">Transcription regulation</keyword>
<comment type="similarity">
    <text evidence="2">Belongs to the bZIP family.</text>
</comment>
<dbReference type="GO" id="GO:0005634">
    <property type="term" value="C:nucleus"/>
    <property type="evidence" value="ECO:0007669"/>
    <property type="project" value="UniProtKB-SubCell"/>
</dbReference>
<evidence type="ECO:0000256" key="2">
    <source>
        <dbReference type="ARBA" id="ARBA00007163"/>
    </source>
</evidence>
<protein>
    <recommendedName>
        <fullName evidence="9">BZIP domain-containing protein</fullName>
    </recommendedName>
</protein>
<dbReference type="GO" id="GO:0003700">
    <property type="term" value="F:DNA-binding transcription factor activity"/>
    <property type="evidence" value="ECO:0007669"/>
    <property type="project" value="InterPro"/>
</dbReference>
<dbReference type="Pfam" id="PF00170">
    <property type="entry name" value="bZIP_1"/>
    <property type="match status" value="1"/>
</dbReference>
<evidence type="ECO:0000313" key="11">
    <source>
        <dbReference type="Proteomes" id="UP000327013"/>
    </source>
</evidence>
<evidence type="ECO:0000256" key="5">
    <source>
        <dbReference type="ARBA" id="ARBA00023163"/>
    </source>
</evidence>
<dbReference type="PANTHER" id="PTHR46408:SF8">
    <property type="entry name" value="BASIC LEUCINE ZIPPER 9"/>
    <property type="match status" value="1"/>
</dbReference>
<sequence length="375" mass="41636">MKHSASELAFQEYIKRMMSGPEVIGTETRDGDVKDVKPAEVRDHRDRDSFSDELDGFYSDLCFSDFNNFAFKNRVTLSLSLSLSVSLSVCYWAPRQHPGCAIVTWQIHSMTQDILSTLLSSTCSGLPETLLGSQHLALKQSRISVTMDSQSSMCVSSPMSANNPKDTDNQARGATSGSSHEQSDDEDIELEAGSCEQSTDPGSLKRVRRMISNRESARRSRRRKQQQLQELELQVEQLRGENGTLCKQLTDATQQYRVADTDNRVLKSHVEALRAKVKLAEDMVTRGSLTSNLYQLFQSHLTPQLLNTQNLRRVPNVSPTINVPGDDHASSYAGITVSGQNSGVIGLRHPNINNRNIKTGVMSDVVINDDANVQF</sequence>
<dbReference type="AlphaFoldDB" id="A0A5N6R7B8"/>
<evidence type="ECO:0000256" key="7">
    <source>
        <dbReference type="SAM" id="Coils"/>
    </source>
</evidence>
<dbReference type="FunFam" id="1.20.5.170:FF:000020">
    <property type="entry name" value="BZIP transcription factor"/>
    <property type="match status" value="1"/>
</dbReference>
<dbReference type="SMART" id="SM00338">
    <property type="entry name" value="BRLZ"/>
    <property type="match status" value="1"/>
</dbReference>
<evidence type="ECO:0000256" key="1">
    <source>
        <dbReference type="ARBA" id="ARBA00004123"/>
    </source>
</evidence>
<keyword evidence="11" id="KW-1185">Reference proteome</keyword>
<feature type="domain" description="BZIP" evidence="9">
    <location>
        <begin position="203"/>
        <end position="255"/>
    </location>
</feature>
<dbReference type="EMBL" id="CM017325">
    <property type="protein sequence ID" value="KAE8056551.1"/>
    <property type="molecule type" value="Genomic_DNA"/>
</dbReference>
<dbReference type="PANTHER" id="PTHR46408">
    <property type="entry name" value="BASIC LEUCINE ZIPPER 63"/>
    <property type="match status" value="1"/>
</dbReference>
<feature type="region of interest" description="Disordered" evidence="8">
    <location>
        <begin position="153"/>
        <end position="205"/>
    </location>
</feature>
<comment type="subcellular location">
    <subcellularLocation>
        <location evidence="1">Nucleus</location>
    </subcellularLocation>
</comment>